<dbReference type="Pfam" id="PF15924">
    <property type="entry name" value="ALG11_N"/>
    <property type="match status" value="1"/>
</dbReference>
<feature type="domain" description="ALG11 mannosyltransferase N-terminal" evidence="15">
    <location>
        <begin position="62"/>
        <end position="266"/>
    </location>
</feature>
<evidence type="ECO:0000256" key="6">
    <source>
        <dbReference type="ARBA" id="ARBA00022679"/>
    </source>
</evidence>
<comment type="pathway">
    <text evidence="2 12">Protein modification; protein glycosylation.</text>
</comment>
<keyword evidence="5 12" id="KW-0328">Glycosyltransferase</keyword>
<evidence type="ECO:0000256" key="8">
    <source>
        <dbReference type="ARBA" id="ARBA00022824"/>
    </source>
</evidence>
<evidence type="ECO:0000256" key="7">
    <source>
        <dbReference type="ARBA" id="ARBA00022692"/>
    </source>
</evidence>
<dbReference type="Proteomes" id="UP001465755">
    <property type="component" value="Unassembled WGS sequence"/>
</dbReference>
<dbReference type="PANTHER" id="PTHR45919:SF1">
    <property type="entry name" value="GDP-MAN:MAN(3)GLCNAC(2)-PP-DOL ALPHA-1,2-MANNOSYLTRANSFERASE"/>
    <property type="match status" value="1"/>
</dbReference>
<protein>
    <recommendedName>
        <fullName evidence="4 12">GDP-Man:Man(3)GlcNAc(2)-PP-Dol alpha-1,2-mannosyltransferase</fullName>
        <ecNumber evidence="3 12">2.4.1.131</ecNumber>
    </recommendedName>
</protein>
<evidence type="ECO:0000256" key="9">
    <source>
        <dbReference type="ARBA" id="ARBA00022989"/>
    </source>
</evidence>
<keyword evidence="9 12" id="KW-1133">Transmembrane helix</keyword>
<evidence type="ECO:0000256" key="11">
    <source>
        <dbReference type="ARBA" id="ARBA00045065"/>
    </source>
</evidence>
<evidence type="ECO:0000256" key="4">
    <source>
        <dbReference type="ARBA" id="ARBA00022018"/>
    </source>
</evidence>
<dbReference type="SUPFAM" id="SSF53756">
    <property type="entry name" value="UDP-Glycosyltransferase/glycogen phosphorylase"/>
    <property type="match status" value="1"/>
</dbReference>
<evidence type="ECO:0000256" key="1">
    <source>
        <dbReference type="ARBA" id="ARBA00004389"/>
    </source>
</evidence>
<evidence type="ECO:0000259" key="15">
    <source>
        <dbReference type="Pfam" id="PF15924"/>
    </source>
</evidence>
<gene>
    <name evidence="16" type="ORF">WJX73_002899</name>
</gene>
<feature type="transmembrane region" description="Helical" evidence="12">
    <location>
        <begin position="232"/>
        <end position="252"/>
    </location>
</feature>
<dbReference type="Gene3D" id="3.40.50.2000">
    <property type="entry name" value="Glycogen Phosphorylase B"/>
    <property type="match status" value="1"/>
</dbReference>
<keyword evidence="10 12" id="KW-0472">Membrane</keyword>
<evidence type="ECO:0000313" key="16">
    <source>
        <dbReference type="EMBL" id="KAK9800825.1"/>
    </source>
</evidence>
<keyword evidence="6 12" id="KW-0808">Transferase</keyword>
<evidence type="ECO:0000256" key="13">
    <source>
        <dbReference type="SAM" id="SignalP"/>
    </source>
</evidence>
<name>A0AAW1P0C3_9CHLO</name>
<dbReference type="GO" id="GO:0004377">
    <property type="term" value="F:GDP-Man:Man(3)GlcNAc(2)-PP-Dol alpha-1,2-mannosyltransferase activity"/>
    <property type="evidence" value="ECO:0007669"/>
    <property type="project" value="UniProtKB-UniRule"/>
</dbReference>
<comment type="similarity">
    <text evidence="12">Belongs to the glycosyltransferase group 1 family. Glycosyltransferase 4 subfamily.</text>
</comment>
<dbReference type="EC" id="2.4.1.131" evidence="3 12"/>
<reference evidence="16 17" key="1">
    <citation type="journal article" date="2024" name="Nat. Commun.">
        <title>Phylogenomics reveals the evolutionary origins of lichenization in chlorophyte algae.</title>
        <authorList>
            <person name="Puginier C."/>
            <person name="Libourel C."/>
            <person name="Otte J."/>
            <person name="Skaloud P."/>
            <person name="Haon M."/>
            <person name="Grisel S."/>
            <person name="Petersen M."/>
            <person name="Berrin J.G."/>
            <person name="Delaux P.M."/>
            <person name="Dal Grande F."/>
            <person name="Keller J."/>
        </authorList>
    </citation>
    <scope>NUCLEOTIDE SEQUENCE [LARGE SCALE GENOMIC DNA]</scope>
    <source>
        <strain evidence="16 17">SAG 2036</strain>
    </source>
</reference>
<comment type="caution">
    <text evidence="16">The sequence shown here is derived from an EMBL/GenBank/DDBJ whole genome shotgun (WGS) entry which is preliminary data.</text>
</comment>
<feature type="chain" id="PRO_5044002203" description="GDP-Man:Man(3)GlcNAc(2)-PP-Dol alpha-1,2-mannosyltransferase" evidence="13">
    <location>
        <begin position="19"/>
        <end position="529"/>
    </location>
</feature>
<dbReference type="CDD" id="cd03806">
    <property type="entry name" value="GT4_ALG11-like"/>
    <property type="match status" value="1"/>
</dbReference>
<feature type="signal peptide" evidence="13">
    <location>
        <begin position="1"/>
        <end position="18"/>
    </location>
</feature>
<keyword evidence="13" id="KW-0732">Signal</keyword>
<dbReference type="PANTHER" id="PTHR45919">
    <property type="entry name" value="GDP-MAN:MAN(3)GLCNAC(2)-PP-DOL ALPHA-1,2-MANNOSYLTRANSFERASE"/>
    <property type="match status" value="1"/>
</dbReference>
<keyword evidence="7 12" id="KW-0812">Transmembrane</keyword>
<dbReference type="InterPro" id="IPR001296">
    <property type="entry name" value="Glyco_trans_1"/>
</dbReference>
<keyword evidence="17" id="KW-1185">Reference proteome</keyword>
<comment type="subcellular location">
    <subcellularLocation>
        <location evidence="1">Endoplasmic reticulum membrane</location>
        <topology evidence="1">Single-pass membrane protein</topology>
    </subcellularLocation>
</comment>
<proteinExistence type="inferred from homology"/>
<evidence type="ECO:0000256" key="3">
    <source>
        <dbReference type="ARBA" id="ARBA00012645"/>
    </source>
</evidence>
<dbReference type="Pfam" id="PF00534">
    <property type="entry name" value="Glycos_transf_1"/>
    <property type="match status" value="1"/>
</dbReference>
<comment type="function">
    <text evidence="12">GDP-Man:Man(3)GlcNAc(2)-PP-Dol alpha-1,2-mannosyltransferase that operates in the biosynthetic pathway of dolichol-linked oligosaccharides, the glycan precursors employed in protein asparagine (N)-glycosylation. The assembly of dolichol-linked oligosaccharides begins on the cytosolic side of the endoplasmic reticulum membrane and finishes in its lumen. The sequential addition of sugars to dolichol pyrophosphate produces dolichol-linked oligosaccharides containing fourteen sugars, including two GlcNAcs, nine mannoses and three glucoses. Once assembled, the oligosaccharide is transferred from the lipid to nascent proteins by oligosaccharyltransferases. Catalyzes, on the cytoplasmic face of the endoplasmic reticulum, the addition of the fourth and fifth mannose residues to the dolichol-linked oligosaccharide chain, to produce Man(5)GlcNAc(2)-PP-dolichol core oligosaccharide.</text>
</comment>
<dbReference type="GO" id="GO:0005789">
    <property type="term" value="C:endoplasmic reticulum membrane"/>
    <property type="evidence" value="ECO:0007669"/>
    <property type="project" value="UniProtKB-SubCell"/>
</dbReference>
<feature type="domain" description="Glycosyl transferase family 1" evidence="14">
    <location>
        <begin position="291"/>
        <end position="428"/>
    </location>
</feature>
<evidence type="ECO:0000256" key="12">
    <source>
        <dbReference type="RuleBase" id="RU367051"/>
    </source>
</evidence>
<evidence type="ECO:0000259" key="14">
    <source>
        <dbReference type="Pfam" id="PF00534"/>
    </source>
</evidence>
<evidence type="ECO:0000256" key="2">
    <source>
        <dbReference type="ARBA" id="ARBA00004922"/>
    </source>
</evidence>
<comment type="catalytic activity">
    <reaction evidence="11 12">
        <text>an alpha-D-Man-(1-&gt;3)-[alpha-D-Man-(1-&gt;6)]-beta-D-Man-(1-&gt;4)-beta-D-GlcNAc-(1-&gt;4)-alpha-D-GlcNAc-diphospho-di-trans,poly-cis-dolichol + 2 GDP-alpha-D-mannose = an alpha-D-Man-(1-&gt;2)-alpha-D-Man-(1-&gt;2)-alpha-D-Man-(1-&gt;3)-[alpha-D-Man-(1-&gt;6)]-beta-D-Man-(1-&gt;4)-beta-D-GlcNAc-(1-&gt;4)-alpha-D-GlcNAc-diphospho-di-trans,poly-cis-dolichol + 2 GDP + 2 H(+)</text>
        <dbReference type="Rhea" id="RHEA:29523"/>
        <dbReference type="Rhea" id="RHEA-COMP:19515"/>
        <dbReference type="Rhea" id="RHEA-COMP:19516"/>
        <dbReference type="ChEBI" id="CHEBI:15378"/>
        <dbReference type="ChEBI" id="CHEBI:57527"/>
        <dbReference type="ChEBI" id="CHEBI:58189"/>
        <dbReference type="ChEBI" id="CHEBI:132511"/>
        <dbReference type="ChEBI" id="CHEBI:132515"/>
        <dbReference type="EC" id="2.4.1.131"/>
    </reaction>
    <physiologicalReaction direction="left-to-right" evidence="11 12">
        <dbReference type="Rhea" id="RHEA:29524"/>
    </physiologicalReaction>
</comment>
<feature type="transmembrane region" description="Helical" evidence="12">
    <location>
        <begin position="27"/>
        <end position="51"/>
    </location>
</feature>
<dbReference type="InterPro" id="IPR038013">
    <property type="entry name" value="ALG11"/>
</dbReference>
<dbReference type="EMBL" id="JALJOQ010000079">
    <property type="protein sequence ID" value="KAK9800825.1"/>
    <property type="molecule type" value="Genomic_DNA"/>
</dbReference>
<dbReference type="AlphaFoldDB" id="A0AAW1P0C3"/>
<organism evidence="16 17">
    <name type="scientific">Symbiochloris irregularis</name>
    <dbReference type="NCBI Taxonomy" id="706552"/>
    <lineage>
        <taxon>Eukaryota</taxon>
        <taxon>Viridiplantae</taxon>
        <taxon>Chlorophyta</taxon>
        <taxon>core chlorophytes</taxon>
        <taxon>Trebouxiophyceae</taxon>
        <taxon>Trebouxiales</taxon>
        <taxon>Trebouxiaceae</taxon>
        <taxon>Symbiochloris</taxon>
    </lineage>
</organism>
<evidence type="ECO:0000256" key="10">
    <source>
        <dbReference type="ARBA" id="ARBA00023136"/>
    </source>
</evidence>
<keyword evidence="8 12" id="KW-0256">Endoplasmic reticulum</keyword>
<evidence type="ECO:0000313" key="17">
    <source>
        <dbReference type="Proteomes" id="UP001465755"/>
    </source>
</evidence>
<dbReference type="GO" id="GO:0006487">
    <property type="term" value="P:protein N-linked glycosylation"/>
    <property type="evidence" value="ECO:0007669"/>
    <property type="project" value="TreeGrafter"/>
</dbReference>
<accession>A0AAW1P0C3</accession>
<sequence length="529" mass="57976">MAIVSLFLLLLLPACVSALLGMVIGLVNTLILGIVIFAIVATAALVGRLVLRVLLSEQRKGCVAFFHPNATGGGGGERVLWCAIKAMQEEFPSVELVLYVDGASERKEYCASARERFNIDVQASRLKVVDVEGCHLLQPELYPSFTLVGQAWASVQVAYNALWELNPEVFVDTSGWAFMYPLARLAGCRVACYTHYPTISTDMLTRVYNRESLYNNSAQIASSLPKSLAKLMYYYAFALAYGLAGSFAQVVMVNSSWTNDHIAALWWRLKPPLTVYPPCDTTTLQKLPLDRKLKRLYLVSVAQFRPEKNHEMQLVAFAHARANAAHFSHAMGEALNVAQLISVGSCRNQADRDRVAKLQHTARRLGIEDRVQFCVNIPYAELQTLLGGAVGGLHTMVDEHFGISVVEYMAAGVIPIAHNSGGPRQDIVGGEHRSELLPTPPTVPHMHRVPSPDTRVGYLCTSMEEYAAAIVEVLCMDQSARLEIADVARRKAAHFSDENFARGFLSALATILPSSPGQTGSNVLQSKLS</sequence>
<dbReference type="InterPro" id="IPR031814">
    <property type="entry name" value="ALG11_N"/>
</dbReference>
<evidence type="ECO:0000256" key="5">
    <source>
        <dbReference type="ARBA" id="ARBA00022676"/>
    </source>
</evidence>